<evidence type="ECO:0000313" key="3">
    <source>
        <dbReference type="EMBL" id="MYN04330.1"/>
    </source>
</evidence>
<dbReference type="GO" id="GO:0071555">
    <property type="term" value="P:cell wall organization"/>
    <property type="evidence" value="ECO:0007669"/>
    <property type="project" value="InterPro"/>
</dbReference>
<keyword evidence="4" id="KW-1185">Reference proteome</keyword>
<protein>
    <submittedName>
        <fullName evidence="3">Fimbria/pilus periplasmic chaperone</fullName>
    </submittedName>
</protein>
<dbReference type="RefSeq" id="WP_161027295.1">
    <property type="nucleotide sequence ID" value="NZ_WWCJ01000016.1"/>
</dbReference>
<proteinExistence type="predicted"/>
<dbReference type="Pfam" id="PF00345">
    <property type="entry name" value="PapD_N"/>
    <property type="match status" value="1"/>
</dbReference>
<organism evidence="3 4">
    <name type="scientific">Pseudoduganella guangdongensis</name>
    <dbReference type="NCBI Taxonomy" id="2692179"/>
    <lineage>
        <taxon>Bacteria</taxon>
        <taxon>Pseudomonadati</taxon>
        <taxon>Pseudomonadota</taxon>
        <taxon>Betaproteobacteria</taxon>
        <taxon>Burkholderiales</taxon>
        <taxon>Oxalobacteraceae</taxon>
        <taxon>Telluria group</taxon>
        <taxon>Pseudoduganella</taxon>
    </lineage>
</organism>
<comment type="caution">
    <text evidence="3">The sequence shown here is derived from an EMBL/GenBank/DDBJ whole genome shotgun (WGS) entry which is preliminary data.</text>
</comment>
<dbReference type="InterPro" id="IPR013783">
    <property type="entry name" value="Ig-like_fold"/>
</dbReference>
<accession>A0A6N9HLE7</accession>
<evidence type="ECO:0000256" key="1">
    <source>
        <dbReference type="SAM" id="SignalP"/>
    </source>
</evidence>
<dbReference type="Proteomes" id="UP000448575">
    <property type="component" value="Unassembled WGS sequence"/>
</dbReference>
<evidence type="ECO:0000313" key="4">
    <source>
        <dbReference type="Proteomes" id="UP000448575"/>
    </source>
</evidence>
<feature type="domain" description="Pili assembly chaperone N-terminal" evidence="2">
    <location>
        <begin position="22"/>
        <end position="140"/>
    </location>
</feature>
<feature type="chain" id="PRO_5026668230" evidence="1">
    <location>
        <begin position="20"/>
        <end position="236"/>
    </location>
</feature>
<reference evidence="3 4" key="1">
    <citation type="submission" date="2019-12" db="EMBL/GenBank/DDBJ databases">
        <title>Novel species isolated from a subtropical stream in China.</title>
        <authorList>
            <person name="Lu H."/>
        </authorList>
    </citation>
    <scope>NUCLEOTIDE SEQUENCE [LARGE SCALE GENOMIC DNA]</scope>
    <source>
        <strain evidence="3 4">DS3</strain>
    </source>
</reference>
<dbReference type="Gene3D" id="2.60.40.10">
    <property type="entry name" value="Immunoglobulins"/>
    <property type="match status" value="1"/>
</dbReference>
<name>A0A6N9HLE7_9BURK</name>
<dbReference type="InterPro" id="IPR016147">
    <property type="entry name" value="Pili_assmbl_chaperone_N"/>
</dbReference>
<dbReference type="EMBL" id="WWCJ01000016">
    <property type="protein sequence ID" value="MYN04330.1"/>
    <property type="molecule type" value="Genomic_DNA"/>
</dbReference>
<keyword evidence="1" id="KW-0732">Signal</keyword>
<dbReference type="SUPFAM" id="SSF49354">
    <property type="entry name" value="PapD-like"/>
    <property type="match status" value="1"/>
</dbReference>
<evidence type="ECO:0000259" key="2">
    <source>
        <dbReference type="Pfam" id="PF00345"/>
    </source>
</evidence>
<dbReference type="GO" id="GO:0030288">
    <property type="term" value="C:outer membrane-bounded periplasmic space"/>
    <property type="evidence" value="ECO:0007669"/>
    <property type="project" value="InterPro"/>
</dbReference>
<sequence>MRRLALLLFLALPAAAAGAASLQISPVSLLLRGEQSATALQLRNAGEAPIFGQVRVFTWDQKGSEDVLQPTQDVAASPPLVQVGPGETQLIRLIRLGPAAQEERTYRVLIDEITREGEPQAAGVDFRLRYSIPLFMRPAGEPQPPRLAWRLFRSEAGWMLSIANSGGMHAQIGAMTMAAPGAAAHEISKGLFGYVLPGRTREWLLPLPAATPLAAEVQVEAQVNGKPASLTVPVTR</sequence>
<dbReference type="InterPro" id="IPR008962">
    <property type="entry name" value="PapD-like_sf"/>
</dbReference>
<dbReference type="AlphaFoldDB" id="A0A6N9HLE7"/>
<dbReference type="InterPro" id="IPR050643">
    <property type="entry name" value="Periplasmic_pilus_chap"/>
</dbReference>
<dbReference type="PANTHER" id="PTHR30251:SF4">
    <property type="entry name" value="SLR1668 PROTEIN"/>
    <property type="match status" value="1"/>
</dbReference>
<gene>
    <name evidence="3" type="ORF">GTP41_19745</name>
</gene>
<dbReference type="PANTHER" id="PTHR30251">
    <property type="entry name" value="PILUS ASSEMBLY CHAPERONE"/>
    <property type="match status" value="1"/>
</dbReference>
<feature type="signal peptide" evidence="1">
    <location>
        <begin position="1"/>
        <end position="19"/>
    </location>
</feature>